<dbReference type="RefSeq" id="XP_052942696.1">
    <property type="nucleotide sequence ID" value="XM_053087942.1"/>
</dbReference>
<feature type="region of interest" description="Disordered" evidence="1">
    <location>
        <begin position="405"/>
        <end position="496"/>
    </location>
</feature>
<gene>
    <name evidence="2" type="ORF">MKK02DRAFT_29917</name>
</gene>
<dbReference type="EMBL" id="JAKWFO010000013">
    <property type="protein sequence ID" value="KAI9632919.1"/>
    <property type="molecule type" value="Genomic_DNA"/>
</dbReference>
<proteinExistence type="predicted"/>
<sequence>MSSSTTNASPLGEEEKPLRGDATYPRHDNSAWFVGVGIVDAADKEEDGQIVWRGTYTNTGDSRFGHTTQKLQELQELGVLKEAIAESLEAFEALRLKYGMRRQGGGSGGVWSILGESGAIVALKGSNVFRIGPDDYKNLQHSRIPDDIAERTVPPYFWQLRPSEPSSRTAKSRDTKYLDVAFEIHESKAGQITVQVHPVMPWTPKEIEDVPDWVSSMFAEKLSGRAAEHRHRLDQAAEAGGRAFSGFETRVLSATTSLLEKGLLEGRVITNPKNDRLHSLHDFIVSSLQREMESIASSVQAEAEAPAVREQEGGSSARRGKGRALEPRVSGLGRLDDHRRGLIDRTGVFESRDLAQGEARNAPSILRIIDESLKLSAEAAKQDQRRQERERFIHDQGIERGIREARGAPPSYDDGSSVWGSLGTQGDRWELSTTSKASDVKNSMMPSTLPWEGTHVSTPATQAESGPGNSLNDPLSAHLPTSQLPQRPSRSRSARRRWWHCFGTPDEYDRQ</sequence>
<feature type="region of interest" description="Disordered" evidence="1">
    <location>
        <begin position="1"/>
        <end position="24"/>
    </location>
</feature>
<evidence type="ECO:0000256" key="1">
    <source>
        <dbReference type="SAM" id="MobiDB-lite"/>
    </source>
</evidence>
<protein>
    <submittedName>
        <fullName evidence="2">Uncharacterized protein</fullName>
    </submittedName>
</protein>
<name>A0AA38H5J9_9TREE</name>
<dbReference type="GeneID" id="77727147"/>
<reference evidence="2" key="1">
    <citation type="journal article" date="2022" name="G3 (Bethesda)">
        <title>High quality genome of the basidiomycete yeast Dioszegia hungarica PDD-24b-2 isolated from cloud water.</title>
        <authorList>
            <person name="Jarrige D."/>
            <person name="Haridas S."/>
            <person name="Bleykasten-Grosshans C."/>
            <person name="Joly M."/>
            <person name="Nadalig T."/>
            <person name="Sancelme M."/>
            <person name="Vuilleumier S."/>
            <person name="Grigoriev I.V."/>
            <person name="Amato P."/>
            <person name="Bringel F."/>
        </authorList>
    </citation>
    <scope>NUCLEOTIDE SEQUENCE</scope>
    <source>
        <strain evidence="2">PDD-24b-2</strain>
    </source>
</reference>
<accession>A0AA38H5J9</accession>
<feature type="compositionally biased region" description="Basic and acidic residues" evidence="1">
    <location>
        <begin position="13"/>
        <end position="24"/>
    </location>
</feature>
<feature type="compositionally biased region" description="Polar residues" evidence="1">
    <location>
        <begin position="431"/>
        <end position="446"/>
    </location>
</feature>
<keyword evidence="3" id="KW-1185">Reference proteome</keyword>
<evidence type="ECO:0000313" key="3">
    <source>
        <dbReference type="Proteomes" id="UP001164286"/>
    </source>
</evidence>
<dbReference type="Proteomes" id="UP001164286">
    <property type="component" value="Unassembled WGS sequence"/>
</dbReference>
<dbReference type="AlphaFoldDB" id="A0AA38H5J9"/>
<evidence type="ECO:0000313" key="2">
    <source>
        <dbReference type="EMBL" id="KAI9632919.1"/>
    </source>
</evidence>
<organism evidence="2 3">
    <name type="scientific">Dioszegia hungarica</name>
    <dbReference type="NCBI Taxonomy" id="4972"/>
    <lineage>
        <taxon>Eukaryota</taxon>
        <taxon>Fungi</taxon>
        <taxon>Dikarya</taxon>
        <taxon>Basidiomycota</taxon>
        <taxon>Agaricomycotina</taxon>
        <taxon>Tremellomycetes</taxon>
        <taxon>Tremellales</taxon>
        <taxon>Bulleribasidiaceae</taxon>
        <taxon>Dioszegia</taxon>
    </lineage>
</organism>
<comment type="caution">
    <text evidence="2">The sequence shown here is derived from an EMBL/GenBank/DDBJ whole genome shotgun (WGS) entry which is preliminary data.</text>
</comment>
<feature type="region of interest" description="Disordered" evidence="1">
    <location>
        <begin position="296"/>
        <end position="327"/>
    </location>
</feature>
<feature type="compositionally biased region" description="Polar residues" evidence="1">
    <location>
        <begin position="455"/>
        <end position="486"/>
    </location>
</feature>